<dbReference type="Proteomes" id="UP001291623">
    <property type="component" value="Unassembled WGS sequence"/>
</dbReference>
<reference evidence="1" key="1">
    <citation type="submission" date="2023-12" db="EMBL/GenBank/DDBJ databases">
        <title>Genome assembly of Anisodus tanguticus.</title>
        <authorList>
            <person name="Wang Y.-J."/>
        </authorList>
    </citation>
    <scope>NUCLEOTIDE SEQUENCE</scope>
    <source>
        <strain evidence="1">KB-2021</strain>
        <tissue evidence="1">Leaf</tissue>
    </source>
</reference>
<evidence type="ECO:0000313" key="2">
    <source>
        <dbReference type="Proteomes" id="UP001291623"/>
    </source>
</evidence>
<dbReference type="AlphaFoldDB" id="A0AAE1SVX3"/>
<evidence type="ECO:0000313" key="1">
    <source>
        <dbReference type="EMBL" id="KAK4378553.1"/>
    </source>
</evidence>
<protein>
    <submittedName>
        <fullName evidence="1">Uncharacterized protein</fullName>
    </submittedName>
</protein>
<accession>A0AAE1SVX3</accession>
<proteinExistence type="predicted"/>
<gene>
    <name evidence="1" type="ORF">RND71_000415</name>
</gene>
<dbReference type="EMBL" id="JAVYJV010000001">
    <property type="protein sequence ID" value="KAK4378553.1"/>
    <property type="molecule type" value="Genomic_DNA"/>
</dbReference>
<name>A0AAE1SVX3_9SOLA</name>
<organism evidence="1 2">
    <name type="scientific">Anisodus tanguticus</name>
    <dbReference type="NCBI Taxonomy" id="243964"/>
    <lineage>
        <taxon>Eukaryota</taxon>
        <taxon>Viridiplantae</taxon>
        <taxon>Streptophyta</taxon>
        <taxon>Embryophyta</taxon>
        <taxon>Tracheophyta</taxon>
        <taxon>Spermatophyta</taxon>
        <taxon>Magnoliopsida</taxon>
        <taxon>eudicotyledons</taxon>
        <taxon>Gunneridae</taxon>
        <taxon>Pentapetalae</taxon>
        <taxon>asterids</taxon>
        <taxon>lamiids</taxon>
        <taxon>Solanales</taxon>
        <taxon>Solanaceae</taxon>
        <taxon>Solanoideae</taxon>
        <taxon>Hyoscyameae</taxon>
        <taxon>Anisodus</taxon>
    </lineage>
</organism>
<sequence length="79" mass="9102">MLFLDALEATFYYVLDITIYTYAAALDAVASTFSACFLEMVKINFGAISGIFCQKLLRVMIQRRQNAEQETQYHFQICK</sequence>
<comment type="caution">
    <text evidence="1">The sequence shown here is derived from an EMBL/GenBank/DDBJ whole genome shotgun (WGS) entry which is preliminary data.</text>
</comment>
<keyword evidence="2" id="KW-1185">Reference proteome</keyword>